<dbReference type="PANTHER" id="PTHR45661">
    <property type="entry name" value="SURFACE ANTIGEN"/>
    <property type="match status" value="1"/>
</dbReference>
<dbReference type="Pfam" id="PF13306">
    <property type="entry name" value="LRR_5"/>
    <property type="match status" value="4"/>
</dbReference>
<dbReference type="InterPro" id="IPR032675">
    <property type="entry name" value="LRR_dom_sf"/>
</dbReference>
<dbReference type="EMBL" id="DXFX01000073">
    <property type="protein sequence ID" value="HIX07977.1"/>
    <property type="molecule type" value="Genomic_DNA"/>
</dbReference>
<protein>
    <submittedName>
        <fullName evidence="1">Leucine-rich repeat domain-containing protein</fullName>
    </submittedName>
</protein>
<evidence type="ECO:0000313" key="2">
    <source>
        <dbReference type="Proteomes" id="UP000824204"/>
    </source>
</evidence>
<comment type="caution">
    <text evidence="1">The sequence shown here is derived from an EMBL/GenBank/DDBJ whole genome shotgun (WGS) entry which is preliminary data.</text>
</comment>
<dbReference type="SUPFAM" id="SSF52058">
    <property type="entry name" value="L domain-like"/>
    <property type="match status" value="2"/>
</dbReference>
<dbReference type="Proteomes" id="UP000824204">
    <property type="component" value="Unassembled WGS sequence"/>
</dbReference>
<dbReference type="PANTHER" id="PTHR45661:SF3">
    <property type="entry name" value="IG-LIKE DOMAIN-CONTAINING PROTEIN"/>
    <property type="match status" value="1"/>
</dbReference>
<dbReference type="Gene3D" id="3.80.10.10">
    <property type="entry name" value="Ribonuclease Inhibitor"/>
    <property type="match status" value="3"/>
</dbReference>
<gene>
    <name evidence="1" type="ORF">H9741_05875</name>
</gene>
<dbReference type="InterPro" id="IPR026906">
    <property type="entry name" value="LRR_5"/>
</dbReference>
<reference evidence="1" key="1">
    <citation type="journal article" date="2021" name="PeerJ">
        <title>Extensive microbial diversity within the chicken gut microbiome revealed by metagenomics and culture.</title>
        <authorList>
            <person name="Gilroy R."/>
            <person name="Ravi A."/>
            <person name="Getino M."/>
            <person name="Pursley I."/>
            <person name="Horton D.L."/>
            <person name="Alikhan N.F."/>
            <person name="Baker D."/>
            <person name="Gharbi K."/>
            <person name="Hall N."/>
            <person name="Watson M."/>
            <person name="Adriaenssens E.M."/>
            <person name="Foster-Nyarko E."/>
            <person name="Jarju S."/>
            <person name="Secka A."/>
            <person name="Antonio M."/>
            <person name="Oren A."/>
            <person name="Chaudhuri R.R."/>
            <person name="La Ragione R."/>
            <person name="Hildebrand F."/>
            <person name="Pallen M.J."/>
        </authorList>
    </citation>
    <scope>NUCLEOTIDE SEQUENCE</scope>
    <source>
        <strain evidence="1">811</strain>
    </source>
</reference>
<dbReference type="InterPro" id="IPR053139">
    <property type="entry name" value="Surface_bspA-like"/>
</dbReference>
<sequence length="434" mass="45338">MTTLEIGADVTRIPRGMFAFTALTSIVIPATVTTIDQYAFYNCESLTSVTLNEGLTTLGIGAFQNCAIGGTLTIPSTLTSFGANAFAANMQNQISLVYNVPDLQISTMSVSTGLFATANVTSVQFGANVVAIPAMMFTGNTTLTAIVLPNTITKIGERAFMGCTNLESINIPDGVTEIPYATFKNCAKLTGTLTIGANITALGNEAFGGTGYTKLIYNAKSATGATSSNDPMFPSTIAEITFGEGVTRIPECFLGGNSVITSIVIPEGVTEIGKWAFRNATALTSITLPDSLESFGAYADNAMTFMGTKITNIVIPDKVEVLPTTMFALCTELESITFGSGLKQMNSLTIDGDSLSSLTEIIFKSETPPVIATNAFTGTGSNLQIKVPAAAVDAYKVAENWTAYADRIVANTEAAATSAAMPEALPAPSSKDEL</sequence>
<proteinExistence type="predicted"/>
<organism evidence="1 2">
    <name type="scientific">Candidatus Borkfalkia faecipullorum</name>
    <dbReference type="NCBI Taxonomy" id="2838510"/>
    <lineage>
        <taxon>Bacteria</taxon>
        <taxon>Bacillati</taxon>
        <taxon>Bacillota</taxon>
        <taxon>Clostridia</taxon>
        <taxon>Christensenellales</taxon>
        <taxon>Christensenellaceae</taxon>
        <taxon>Candidatus Borkfalkia</taxon>
    </lineage>
</organism>
<evidence type="ECO:0000313" key="1">
    <source>
        <dbReference type="EMBL" id="HIX07977.1"/>
    </source>
</evidence>
<accession>A0A9D2AGJ5</accession>
<reference evidence="1" key="2">
    <citation type="submission" date="2021-04" db="EMBL/GenBank/DDBJ databases">
        <authorList>
            <person name="Gilroy R."/>
        </authorList>
    </citation>
    <scope>NUCLEOTIDE SEQUENCE</scope>
    <source>
        <strain evidence="1">811</strain>
    </source>
</reference>
<dbReference type="AlphaFoldDB" id="A0A9D2AGJ5"/>
<name>A0A9D2AGJ5_9FIRM</name>